<keyword evidence="4" id="KW-1185">Reference proteome</keyword>
<dbReference type="InterPro" id="IPR041101">
    <property type="entry name" value="Transp_inhibit"/>
</dbReference>
<dbReference type="Proteomes" id="UP001177140">
    <property type="component" value="Unassembled WGS sequence"/>
</dbReference>
<proteinExistence type="predicted"/>
<evidence type="ECO:0000259" key="2">
    <source>
        <dbReference type="Pfam" id="PF18791"/>
    </source>
</evidence>
<dbReference type="PANTHER" id="PTHR16134">
    <property type="entry name" value="F-BOX/TPR REPEAT PROTEIN POF3"/>
    <property type="match status" value="1"/>
</dbReference>
<dbReference type="Gene3D" id="3.80.10.10">
    <property type="entry name" value="Ribonuclease Inhibitor"/>
    <property type="match status" value="1"/>
</dbReference>
<comment type="caution">
    <text evidence="3">The sequence shown here is derived from an EMBL/GenBank/DDBJ whole genome shotgun (WGS) entry which is preliminary data.</text>
</comment>
<dbReference type="InterPro" id="IPR041567">
    <property type="entry name" value="COI1_F-box"/>
</dbReference>
<name>A0AA41RPZ3_PAPNU</name>
<dbReference type="SUPFAM" id="SSF52047">
    <property type="entry name" value="RNI-like"/>
    <property type="match status" value="1"/>
</dbReference>
<evidence type="ECO:0000313" key="4">
    <source>
        <dbReference type="Proteomes" id="UP001177140"/>
    </source>
</evidence>
<dbReference type="Pfam" id="PF18791">
    <property type="entry name" value="Transp_inhibit"/>
    <property type="match status" value="1"/>
</dbReference>
<dbReference type="AlphaFoldDB" id="A0AA41RPZ3"/>
<dbReference type="CDD" id="cd22159">
    <property type="entry name" value="F-box_AtTIR1-like"/>
    <property type="match status" value="1"/>
</dbReference>
<organism evidence="3 4">
    <name type="scientific">Papaver nudicaule</name>
    <name type="common">Iceland poppy</name>
    <dbReference type="NCBI Taxonomy" id="74823"/>
    <lineage>
        <taxon>Eukaryota</taxon>
        <taxon>Viridiplantae</taxon>
        <taxon>Streptophyta</taxon>
        <taxon>Embryophyta</taxon>
        <taxon>Tracheophyta</taxon>
        <taxon>Spermatophyta</taxon>
        <taxon>Magnoliopsida</taxon>
        <taxon>Ranunculales</taxon>
        <taxon>Papaveraceae</taxon>
        <taxon>Papaveroideae</taxon>
        <taxon>Papaver</taxon>
    </lineage>
</organism>
<dbReference type="Gene3D" id="1.20.1280.50">
    <property type="match status" value="1"/>
</dbReference>
<dbReference type="Pfam" id="PF18511">
    <property type="entry name" value="F-box_5"/>
    <property type="match status" value="1"/>
</dbReference>
<dbReference type="InterPro" id="IPR032675">
    <property type="entry name" value="LRR_dom_sf"/>
</dbReference>
<evidence type="ECO:0000313" key="3">
    <source>
        <dbReference type="EMBL" id="MCL7021435.1"/>
    </source>
</evidence>
<dbReference type="FunFam" id="3.80.10.10:FF:000124">
    <property type="entry name" value="Coronatine-insensitive protein 1"/>
    <property type="match status" value="1"/>
</dbReference>
<feature type="domain" description="COI1 F-box" evidence="1">
    <location>
        <begin position="15"/>
        <end position="54"/>
    </location>
</feature>
<gene>
    <name evidence="3" type="ORF">MKW94_009120</name>
</gene>
<reference evidence="3" key="1">
    <citation type="submission" date="2022-03" db="EMBL/GenBank/DDBJ databases">
        <title>A functionally conserved STORR gene fusion in Papaver species that diverged 16.8 million years ago.</title>
        <authorList>
            <person name="Catania T."/>
        </authorList>
    </citation>
    <scope>NUCLEOTIDE SEQUENCE</scope>
    <source>
        <strain evidence="3">S-191538</strain>
    </source>
</reference>
<protein>
    <submittedName>
        <fullName evidence="3">Uncharacterized protein</fullName>
    </submittedName>
</protein>
<dbReference type="PANTHER" id="PTHR16134:SF43">
    <property type="entry name" value="CORONATINE-INSENSITIVE PROTEIN 1"/>
    <property type="match status" value="1"/>
</dbReference>
<sequence>MEESSENSKRSRNNDIPDLALECIMAYINDSYDRSSISMVCRKWYEIDSITRKHVTINFCYTINPYRLSSRFPRLESLKLKGKPRAARFNLIPGNWGGYLEPWIREISKSFNCLKSLHLRRMIVYDSDLERLVGSHSQLLQVLRLDMCSGFSTDGLKLVTRSCRCLRTLVFEDSTVEEKDGEWLHELALNNTILETLNFYSTDIGKISTQDLELIARNCRSLVSVKIGDSEILDLAGFFQAAKTLEEFGGGSFSEEPDKYSVISFPRTLRSVAISYMGKDELPIFFPFASQLKKLDLLYVLFDTEDHCQLIQRCPNLEVLETRNLIGDQGLELLSQNCKRLKKLRIELGADDEQGIEEGQGVVTHRGLSALAQGCVELEHLTVYVSDITNEPLELMGTFWKNLIDFRLILHDRGRMMTELPLDNGIRALLRGCPELTRLSLYLCTGGMTDIGLGYIGQYGHNVRSFMLGNVGQSDAGLLEFAKGCPKLQKLEMRCGYFSEPAVSLATTQMPSLRLIWWQGYKTSGRASDLLTMVRPFWNIEYSPPRQDVVTDEEGNVVTDEEGNASVIKHPPQLLAYYSLAGPRTDYPDTVIPMNPS</sequence>
<dbReference type="EMBL" id="JAJJMA010000583">
    <property type="protein sequence ID" value="MCL7021435.1"/>
    <property type="molecule type" value="Genomic_DNA"/>
</dbReference>
<evidence type="ECO:0000259" key="1">
    <source>
        <dbReference type="Pfam" id="PF18511"/>
    </source>
</evidence>
<accession>A0AA41RPZ3</accession>
<feature type="domain" description="Transport inhibitor response 1" evidence="2">
    <location>
        <begin position="73"/>
        <end position="119"/>
    </location>
</feature>